<organism evidence="1 2">
    <name type="scientific">Grifola frondosa</name>
    <name type="common">Maitake</name>
    <name type="synonym">Polyporus frondosus</name>
    <dbReference type="NCBI Taxonomy" id="5627"/>
    <lineage>
        <taxon>Eukaryota</taxon>
        <taxon>Fungi</taxon>
        <taxon>Dikarya</taxon>
        <taxon>Basidiomycota</taxon>
        <taxon>Agaricomycotina</taxon>
        <taxon>Agaricomycetes</taxon>
        <taxon>Polyporales</taxon>
        <taxon>Grifolaceae</taxon>
        <taxon>Grifola</taxon>
    </lineage>
</organism>
<sequence>MLPKLRCRQGHAGTPLLLPSLRKDASDFAVLCAALVGLYTLPVANDIAWCKVFNALAPTVTFEETTPQAAATLAAPALSKPRSSLLDSCADLPSAEGVVVSGFALCPASVYRELAPASAQHVLECLAHMPADTVLDLARIIYSNPLVYSPDIMCTVRTDNTLNASGEKYAGAFTISSYTTGGERQLHCTASSTSEATRRAHRSLRSSNGARRLCLTPAPRRVLYTHSVRPSLLAHHHLLINLPQHEVYRHPGKRDRRVRGRAAASTGSVINCNAGTNEAFSHTGPQGA</sequence>
<accession>A0A1C7MNL1</accession>
<gene>
    <name evidence="1" type="ORF">A0H81_01597</name>
</gene>
<dbReference type="Gene3D" id="3.10.129.110">
    <property type="entry name" value="Polyketide synthase dehydratase"/>
    <property type="match status" value="1"/>
</dbReference>
<comment type="caution">
    <text evidence="1">The sequence shown here is derived from an EMBL/GenBank/DDBJ whole genome shotgun (WGS) entry which is preliminary data.</text>
</comment>
<name>A0A1C7MNL1_GRIFR</name>
<reference evidence="1 2" key="1">
    <citation type="submission" date="2016-03" db="EMBL/GenBank/DDBJ databases">
        <title>Whole genome sequencing of Grifola frondosa 9006-11.</title>
        <authorList>
            <person name="Min B."/>
            <person name="Park H."/>
            <person name="Kim J.-G."/>
            <person name="Cho H."/>
            <person name="Oh Y.-L."/>
            <person name="Kong W.-S."/>
            <person name="Choi I.-G."/>
        </authorList>
    </citation>
    <scope>NUCLEOTIDE SEQUENCE [LARGE SCALE GENOMIC DNA]</scope>
    <source>
        <strain evidence="1 2">9006-11</strain>
    </source>
</reference>
<dbReference type="InterPro" id="IPR042104">
    <property type="entry name" value="PKS_dehydratase_sf"/>
</dbReference>
<protein>
    <submittedName>
        <fullName evidence="1">Uncharacterized protein</fullName>
    </submittedName>
</protein>
<dbReference type="AlphaFoldDB" id="A0A1C7MNL1"/>
<evidence type="ECO:0000313" key="2">
    <source>
        <dbReference type="Proteomes" id="UP000092993"/>
    </source>
</evidence>
<dbReference type="OrthoDB" id="329835at2759"/>
<proteinExistence type="predicted"/>
<dbReference type="Proteomes" id="UP000092993">
    <property type="component" value="Unassembled WGS sequence"/>
</dbReference>
<keyword evidence="2" id="KW-1185">Reference proteome</keyword>
<dbReference type="EMBL" id="LUGG01000002">
    <property type="protein sequence ID" value="OBZ78485.1"/>
    <property type="molecule type" value="Genomic_DNA"/>
</dbReference>
<dbReference type="STRING" id="5627.A0A1C7MNL1"/>
<evidence type="ECO:0000313" key="1">
    <source>
        <dbReference type="EMBL" id="OBZ78485.1"/>
    </source>
</evidence>